<feature type="chain" id="PRO_5012849679" evidence="1">
    <location>
        <begin position="25"/>
        <end position="292"/>
    </location>
</feature>
<dbReference type="AlphaFoldDB" id="A0A220VHL3"/>
<dbReference type="OrthoDB" id="9770068at2"/>
<evidence type="ECO:0000256" key="1">
    <source>
        <dbReference type="SAM" id="SignalP"/>
    </source>
</evidence>
<keyword evidence="3" id="KW-1185">Reference proteome</keyword>
<dbReference type="KEGG" id="pmai:CF386_12520"/>
<sequence length="292" mass="32868">MLTIRFACLIFFLIFVDNINTASAFDIKGELTATAFMPRDFGNPFNGLFQASRTYTQSEIRVYVRDRNLTINFHGSPYTLNIRSFLNDSIFPRWLSFVKFVIVDSIDDADIVVRVIPAPTSGFGAGGMAASYPRGYPEVAGTSSSHGVIEIHPEQIEQSLNNLNEVDLSFIYYQNDADLVRMTMVYVLTHELGHTLGFLHSEKANSGCDSSPSLTTQAPLMTGNMMNFFRIQYHLNGQIPVHIDQIKPSEKELRAFRNVNDNLNEQDISPICSPLRTTELHFVSVMYALSLF</sequence>
<dbReference type="Proteomes" id="UP000242175">
    <property type="component" value="Chromosome small"/>
</dbReference>
<dbReference type="EMBL" id="CP022356">
    <property type="protein sequence ID" value="ASK79855.1"/>
    <property type="molecule type" value="Genomic_DNA"/>
</dbReference>
<dbReference type="SUPFAM" id="SSF55486">
    <property type="entry name" value="Metalloproteases ('zincins'), catalytic domain"/>
    <property type="match status" value="1"/>
</dbReference>
<accession>A0A220VHL3</accession>
<feature type="signal peptide" evidence="1">
    <location>
        <begin position="1"/>
        <end position="24"/>
    </location>
</feature>
<gene>
    <name evidence="2" type="ORF">CF386_12520</name>
</gene>
<dbReference type="InterPro" id="IPR024079">
    <property type="entry name" value="MetalloPept_cat_dom_sf"/>
</dbReference>
<dbReference type="RefSeq" id="WP_089074763.1">
    <property type="nucleotide sequence ID" value="NZ_CBCSAM010000003.1"/>
</dbReference>
<dbReference type="GO" id="GO:0008237">
    <property type="term" value="F:metallopeptidase activity"/>
    <property type="evidence" value="ECO:0007669"/>
    <property type="project" value="InterPro"/>
</dbReference>
<dbReference type="Gene3D" id="3.40.390.10">
    <property type="entry name" value="Collagenase (Catalytic Domain)"/>
    <property type="match status" value="1"/>
</dbReference>
<evidence type="ECO:0000313" key="2">
    <source>
        <dbReference type="EMBL" id="ASK79855.1"/>
    </source>
</evidence>
<keyword evidence="1" id="KW-0732">Signal</keyword>
<proteinExistence type="predicted"/>
<reference evidence="2 3" key="1">
    <citation type="journal article" date="2016" name="Int. J. Syst. Evol. Microbiol.">
        <title>Paraphotobacterium marinum gen. nov., sp. nov., a member of the family Vibrionaceae, isolated from surface seawater.</title>
        <authorList>
            <person name="Huang Z."/>
            <person name="Dong C."/>
            <person name="Shao Z."/>
        </authorList>
    </citation>
    <scope>NUCLEOTIDE SEQUENCE [LARGE SCALE GENOMIC DNA]</scope>
    <source>
        <strain evidence="2 3">NSCS20N07D</strain>
    </source>
</reference>
<protein>
    <submittedName>
        <fullName evidence="2">Uncharacterized protein</fullName>
    </submittedName>
</protein>
<organism evidence="2 3">
    <name type="scientific">Paraphotobacterium marinum</name>
    <dbReference type="NCBI Taxonomy" id="1755811"/>
    <lineage>
        <taxon>Bacteria</taxon>
        <taxon>Pseudomonadati</taxon>
        <taxon>Pseudomonadota</taxon>
        <taxon>Gammaproteobacteria</taxon>
        <taxon>Vibrionales</taxon>
        <taxon>Vibrionaceae</taxon>
        <taxon>Paraphotobacterium</taxon>
    </lineage>
</organism>
<evidence type="ECO:0000313" key="3">
    <source>
        <dbReference type="Proteomes" id="UP000242175"/>
    </source>
</evidence>
<name>A0A220VHL3_9GAMM</name>